<dbReference type="PROSITE" id="PS51406">
    <property type="entry name" value="FIBRINOGEN_C_2"/>
    <property type="match status" value="1"/>
</dbReference>
<dbReference type="AlphaFoldDB" id="A0AAV4FBG9"/>
<evidence type="ECO:0000313" key="5">
    <source>
        <dbReference type="Proteomes" id="UP000762676"/>
    </source>
</evidence>
<protein>
    <submittedName>
        <fullName evidence="4">Fibrinogen-related protein 3.1</fullName>
    </submittedName>
</protein>
<dbReference type="SUPFAM" id="SSF56496">
    <property type="entry name" value="Fibrinogen C-terminal domain-like"/>
    <property type="match status" value="1"/>
</dbReference>
<evidence type="ECO:0000256" key="2">
    <source>
        <dbReference type="SAM" id="Coils"/>
    </source>
</evidence>
<dbReference type="PANTHER" id="PTHR19143">
    <property type="entry name" value="FIBRINOGEN/TENASCIN/ANGIOPOEITIN"/>
    <property type="match status" value="1"/>
</dbReference>
<dbReference type="Gene3D" id="3.90.215.10">
    <property type="entry name" value="Gamma Fibrinogen, chain A, domain 1"/>
    <property type="match status" value="1"/>
</dbReference>
<dbReference type="SMART" id="SM00186">
    <property type="entry name" value="FBG"/>
    <property type="match status" value="1"/>
</dbReference>
<feature type="domain" description="Fibrinogen C-terminal" evidence="3">
    <location>
        <begin position="418"/>
        <end position="634"/>
    </location>
</feature>
<keyword evidence="2" id="KW-0175">Coiled coil</keyword>
<dbReference type="Pfam" id="PF00147">
    <property type="entry name" value="Fibrinogen_C"/>
    <property type="match status" value="1"/>
</dbReference>
<dbReference type="InterPro" id="IPR002181">
    <property type="entry name" value="Fibrinogen_a/b/g_C_dom"/>
</dbReference>
<dbReference type="SUPFAM" id="SSF58113">
    <property type="entry name" value="Apolipoprotein A-I"/>
    <property type="match status" value="1"/>
</dbReference>
<dbReference type="EMBL" id="BMAT01004223">
    <property type="protein sequence ID" value="GFR70572.1"/>
    <property type="molecule type" value="Genomic_DNA"/>
</dbReference>
<dbReference type="GO" id="GO:0005615">
    <property type="term" value="C:extracellular space"/>
    <property type="evidence" value="ECO:0007669"/>
    <property type="project" value="TreeGrafter"/>
</dbReference>
<dbReference type="Gene3D" id="1.20.120.20">
    <property type="entry name" value="Apolipoprotein"/>
    <property type="match status" value="1"/>
</dbReference>
<dbReference type="Proteomes" id="UP000762676">
    <property type="component" value="Unassembled WGS sequence"/>
</dbReference>
<feature type="coiled-coil region" evidence="2">
    <location>
        <begin position="198"/>
        <end position="233"/>
    </location>
</feature>
<sequence>MELSLSRDLSANGRKGCGVILCKDEVARALINVTSSGHNSDQSDKLVPSNSILEMSLFKHARSSAATSKDGSSAGKRLLASLTPQQPSMTRVSNGVKVDGQLTGERATLRLWLYKQEDCRAEYSCKVVQVDGQGRQLLSNSHLLQQTWDGADGRNSQVDSGALWSPVVAMNILSAVHKIDNKLSQADSAASDPWQPRVQALENRIEDKMASLQSQLESEFDSLENRLEDKMASFEKSLQNEFVKLQSKLGDIIADQMSAVKSELTTAVKRHGSTLETTMKSSISDNLATLWQDLKTTQENILDKVDLVAANLHSDLNATTSELSSMETSYNLLQAAATNGKTDCVQNVEETLRNISLVSLDSAQTLMDQLSSMNQSLQQSIQQIATSMNNNNMTGCSDHPDVLFETQANVTGSSQSIMTDSLTLKSCEKKRSISVLSNPSFPYPVVHPNKHSPFYFPYLCDTLTDGGGWIIIQRRSTGNVDFYRTWDEYKNGFGSLDDDFWLGNDEIHAISNSATYELRVNLKYNGKSSYAHYNSFSISDEKSNYVLSLGAYDGTAGESLNYHKGRQFSTRDRDNDANPGNCAVKYTGAWWYGSCHESNLNGKWGADSFKGPSWSALTSFMPVSFTEMKIRRVDDS</sequence>
<dbReference type="PANTHER" id="PTHR19143:SF444">
    <property type="entry name" value="PROTEIN SCABROUS"/>
    <property type="match status" value="1"/>
</dbReference>
<dbReference type="InterPro" id="IPR036056">
    <property type="entry name" value="Fibrinogen-like_C"/>
</dbReference>
<evidence type="ECO:0000313" key="4">
    <source>
        <dbReference type="EMBL" id="GFR70572.1"/>
    </source>
</evidence>
<reference evidence="4 5" key="1">
    <citation type="journal article" date="2021" name="Elife">
        <title>Chloroplast acquisition without the gene transfer in kleptoplastic sea slugs, Plakobranchus ocellatus.</title>
        <authorList>
            <person name="Maeda T."/>
            <person name="Takahashi S."/>
            <person name="Yoshida T."/>
            <person name="Shimamura S."/>
            <person name="Takaki Y."/>
            <person name="Nagai Y."/>
            <person name="Toyoda A."/>
            <person name="Suzuki Y."/>
            <person name="Arimoto A."/>
            <person name="Ishii H."/>
            <person name="Satoh N."/>
            <person name="Nishiyama T."/>
            <person name="Hasebe M."/>
            <person name="Maruyama T."/>
            <person name="Minagawa J."/>
            <person name="Obokata J."/>
            <person name="Shigenobu S."/>
        </authorList>
    </citation>
    <scope>NUCLEOTIDE SEQUENCE [LARGE SCALE GENOMIC DNA]</scope>
</reference>
<proteinExistence type="predicted"/>
<keyword evidence="1" id="KW-1015">Disulfide bond</keyword>
<gene>
    <name evidence="4" type="ORF">ElyMa_002075700</name>
</gene>
<keyword evidence="5" id="KW-1185">Reference proteome</keyword>
<dbReference type="PROSITE" id="PS00514">
    <property type="entry name" value="FIBRINOGEN_C_1"/>
    <property type="match status" value="1"/>
</dbReference>
<dbReference type="InterPro" id="IPR014716">
    <property type="entry name" value="Fibrinogen_a/b/g_C_1"/>
</dbReference>
<dbReference type="CDD" id="cd00087">
    <property type="entry name" value="FReD"/>
    <property type="match status" value="1"/>
</dbReference>
<comment type="caution">
    <text evidence="4">The sequence shown here is derived from an EMBL/GenBank/DDBJ whole genome shotgun (WGS) entry which is preliminary data.</text>
</comment>
<accession>A0AAV4FBG9</accession>
<evidence type="ECO:0000256" key="1">
    <source>
        <dbReference type="ARBA" id="ARBA00023157"/>
    </source>
</evidence>
<name>A0AAV4FBG9_9GAST</name>
<organism evidence="4 5">
    <name type="scientific">Elysia marginata</name>
    <dbReference type="NCBI Taxonomy" id="1093978"/>
    <lineage>
        <taxon>Eukaryota</taxon>
        <taxon>Metazoa</taxon>
        <taxon>Spiralia</taxon>
        <taxon>Lophotrochozoa</taxon>
        <taxon>Mollusca</taxon>
        <taxon>Gastropoda</taxon>
        <taxon>Heterobranchia</taxon>
        <taxon>Euthyneura</taxon>
        <taxon>Panpulmonata</taxon>
        <taxon>Sacoglossa</taxon>
        <taxon>Placobranchoidea</taxon>
        <taxon>Plakobranchidae</taxon>
        <taxon>Elysia</taxon>
    </lineage>
</organism>
<evidence type="ECO:0000259" key="3">
    <source>
        <dbReference type="PROSITE" id="PS51406"/>
    </source>
</evidence>
<dbReference type="InterPro" id="IPR050373">
    <property type="entry name" value="Fibrinogen_C-term_domain"/>
</dbReference>
<dbReference type="InterPro" id="IPR020837">
    <property type="entry name" value="Fibrinogen_CS"/>
</dbReference>